<gene>
    <name evidence="2" type="ORF">GCM10007854_21340</name>
</gene>
<evidence type="ECO:0008006" key="4">
    <source>
        <dbReference type="Google" id="ProtNLM"/>
    </source>
</evidence>
<dbReference type="RefSeq" id="WP_284372463.1">
    <property type="nucleotide sequence ID" value="NZ_BSNJ01000004.1"/>
</dbReference>
<accession>A0ABQ5V385</accession>
<feature type="chain" id="PRO_5045357606" description="DUF1501 domain-containing protein" evidence="1">
    <location>
        <begin position="26"/>
        <end position="473"/>
    </location>
</feature>
<reference evidence="2" key="2">
    <citation type="submission" date="2023-01" db="EMBL/GenBank/DDBJ databases">
        <title>Draft genome sequence of Algimonas porphyrae strain NBRC 108216.</title>
        <authorList>
            <person name="Sun Q."/>
            <person name="Mori K."/>
        </authorList>
    </citation>
    <scope>NUCLEOTIDE SEQUENCE</scope>
    <source>
        <strain evidence="2">NBRC 108216</strain>
    </source>
</reference>
<protein>
    <recommendedName>
        <fullName evidence="4">DUF1501 domain-containing protein</fullName>
    </recommendedName>
</protein>
<proteinExistence type="predicted"/>
<evidence type="ECO:0000256" key="1">
    <source>
        <dbReference type="SAM" id="SignalP"/>
    </source>
</evidence>
<dbReference type="PANTHER" id="PTHR43737">
    <property type="entry name" value="BLL7424 PROTEIN"/>
    <property type="match status" value="1"/>
</dbReference>
<evidence type="ECO:0000313" key="3">
    <source>
        <dbReference type="Proteomes" id="UP001161390"/>
    </source>
</evidence>
<dbReference type="InterPro" id="IPR010869">
    <property type="entry name" value="DUF1501"/>
</dbReference>
<dbReference type="Proteomes" id="UP001161390">
    <property type="component" value="Unassembled WGS sequence"/>
</dbReference>
<dbReference type="EMBL" id="BSNJ01000004">
    <property type="protein sequence ID" value="GLQ21179.1"/>
    <property type="molecule type" value="Genomic_DNA"/>
</dbReference>
<name>A0ABQ5V385_9PROT</name>
<dbReference type="InterPro" id="IPR006311">
    <property type="entry name" value="TAT_signal"/>
</dbReference>
<keyword evidence="3" id="KW-1185">Reference proteome</keyword>
<organism evidence="2 3">
    <name type="scientific">Algimonas porphyrae</name>
    <dbReference type="NCBI Taxonomy" id="1128113"/>
    <lineage>
        <taxon>Bacteria</taxon>
        <taxon>Pseudomonadati</taxon>
        <taxon>Pseudomonadota</taxon>
        <taxon>Alphaproteobacteria</taxon>
        <taxon>Maricaulales</taxon>
        <taxon>Robiginitomaculaceae</taxon>
        <taxon>Algimonas</taxon>
    </lineage>
</organism>
<dbReference type="Pfam" id="PF07394">
    <property type="entry name" value="DUF1501"/>
    <property type="match status" value="1"/>
</dbReference>
<dbReference type="PROSITE" id="PS51318">
    <property type="entry name" value="TAT"/>
    <property type="match status" value="1"/>
</dbReference>
<evidence type="ECO:0000313" key="2">
    <source>
        <dbReference type="EMBL" id="GLQ21179.1"/>
    </source>
</evidence>
<comment type="caution">
    <text evidence="2">The sequence shown here is derived from an EMBL/GenBank/DDBJ whole genome shotgun (WGS) entry which is preliminary data.</text>
</comment>
<sequence length="473" mass="50655">MAYYNRRLFLQASAAGFLGATGALAGLGRQQAFAADTGGYKALVGVFLKGGADMFDAVLPSDQPSYDSFLGLRPGIVNRYGDGSRARENLLALTSSGPDGFGGRTFGLVPELASFKAMFDSGEGAMVGAVGPLLTPTSKTGMNTGVDALPRKLFSHNDQQSTWMAMETEGVRRGWGGSFMDEMIRDGGIGNADFSLITGGSSDIFLAAERTNQFKAPSNPSSLGIDMSVRSFLTSGSHGQDARDLMDAFLRDTSHGSDNLFARDVVAGQARGIENMRSYREAFAQASGLNTVFPDTKLGKQLLAVANAINLRGVLGMNRQIFYTDTGGFDTHNNQSGSMPGRLSEVADAISAFRDAMIEMGVWNDVTLFTMSDFGRTLTDNGDGTDHGWGSHQFVFGGSVQGQRIYGDMPELDPDSERFTRSRARMIPSISVDQYAATLGGWFGLDRDEIDRVLPNLDRFATRDLGFMSGGSA</sequence>
<dbReference type="PANTHER" id="PTHR43737:SF1">
    <property type="entry name" value="DUF1501 DOMAIN-CONTAINING PROTEIN"/>
    <property type="match status" value="1"/>
</dbReference>
<reference evidence="2" key="1">
    <citation type="journal article" date="2014" name="Int. J. Syst. Evol. Microbiol.">
        <title>Complete genome of a new Firmicutes species belonging to the dominant human colonic microbiota ('Ruminococcus bicirculans') reveals two chromosomes and a selective capacity to utilize plant glucans.</title>
        <authorList>
            <consortium name="NISC Comparative Sequencing Program"/>
            <person name="Wegmann U."/>
            <person name="Louis P."/>
            <person name="Goesmann A."/>
            <person name="Henrissat B."/>
            <person name="Duncan S.H."/>
            <person name="Flint H.J."/>
        </authorList>
    </citation>
    <scope>NUCLEOTIDE SEQUENCE</scope>
    <source>
        <strain evidence="2">NBRC 108216</strain>
    </source>
</reference>
<keyword evidence="1" id="KW-0732">Signal</keyword>
<feature type="signal peptide" evidence="1">
    <location>
        <begin position="1"/>
        <end position="25"/>
    </location>
</feature>